<dbReference type="EMBL" id="HACA01017830">
    <property type="protein sequence ID" value="CDW35191.1"/>
    <property type="molecule type" value="Transcribed_RNA"/>
</dbReference>
<accession>A0A0K2UBW6</accession>
<dbReference type="AlphaFoldDB" id="A0A0K2UBW6"/>
<proteinExistence type="predicted"/>
<sequence length="43" mass="5358">MLYVFDFLIYYTYFFELIVLSFKKVGNPWSKEWKPHFFSAKNL</sequence>
<reference evidence="1" key="1">
    <citation type="submission" date="2014-05" db="EMBL/GenBank/DDBJ databases">
        <authorList>
            <person name="Chronopoulou M."/>
        </authorList>
    </citation>
    <scope>NUCLEOTIDE SEQUENCE</scope>
    <source>
        <tissue evidence="1">Whole organism</tissue>
    </source>
</reference>
<evidence type="ECO:0000313" key="1">
    <source>
        <dbReference type="EMBL" id="CDW35191.1"/>
    </source>
</evidence>
<protein>
    <submittedName>
        <fullName evidence="1">Uncharacterized protein</fullName>
    </submittedName>
</protein>
<name>A0A0K2UBW6_LEPSM</name>
<organism evidence="1">
    <name type="scientific">Lepeophtheirus salmonis</name>
    <name type="common">Salmon louse</name>
    <name type="synonym">Caligus salmonis</name>
    <dbReference type="NCBI Taxonomy" id="72036"/>
    <lineage>
        <taxon>Eukaryota</taxon>
        <taxon>Metazoa</taxon>
        <taxon>Ecdysozoa</taxon>
        <taxon>Arthropoda</taxon>
        <taxon>Crustacea</taxon>
        <taxon>Multicrustacea</taxon>
        <taxon>Hexanauplia</taxon>
        <taxon>Copepoda</taxon>
        <taxon>Siphonostomatoida</taxon>
        <taxon>Caligidae</taxon>
        <taxon>Lepeophtheirus</taxon>
    </lineage>
</organism>